<protein>
    <submittedName>
        <fullName evidence="3">CHAT domain-containing protein</fullName>
    </submittedName>
</protein>
<accession>A0AA96WXW0</accession>
<dbReference type="Pfam" id="PF12770">
    <property type="entry name" value="CHAT"/>
    <property type="match status" value="1"/>
</dbReference>
<name>A0AA96WXW0_LEPBY</name>
<reference evidence="3" key="1">
    <citation type="journal article" date="2023" name="Plants (Basel)">
        <title>Genomic Analysis of Leptolyngbya boryana CZ1 Reveals Efficient Carbon Fixation Modules.</title>
        <authorList>
            <person name="Bai X."/>
            <person name="Wang H."/>
            <person name="Cheng W."/>
            <person name="Wang J."/>
            <person name="Ma M."/>
            <person name="Hu H."/>
            <person name="Song Z."/>
            <person name="Ma H."/>
            <person name="Fan Y."/>
            <person name="Du C."/>
            <person name="Xu J."/>
        </authorList>
    </citation>
    <scope>NUCLEOTIDE SEQUENCE</scope>
    <source>
        <strain evidence="3">CZ1</strain>
    </source>
</reference>
<dbReference type="AlphaFoldDB" id="A0AA96WXW0"/>
<gene>
    <name evidence="3" type="ORF">Q2T42_30535</name>
</gene>
<evidence type="ECO:0000259" key="2">
    <source>
        <dbReference type="Pfam" id="PF12770"/>
    </source>
</evidence>
<proteinExistence type="predicted"/>
<evidence type="ECO:0000313" key="3">
    <source>
        <dbReference type="EMBL" id="WNZ46129.1"/>
    </source>
</evidence>
<feature type="domain" description="CHAT" evidence="2">
    <location>
        <begin position="287"/>
        <end position="453"/>
    </location>
</feature>
<evidence type="ECO:0000256" key="1">
    <source>
        <dbReference type="SAM" id="Coils"/>
    </source>
</evidence>
<organism evidence="3">
    <name type="scientific">Leptolyngbya boryana CZ1</name>
    <dbReference type="NCBI Taxonomy" id="3060204"/>
    <lineage>
        <taxon>Bacteria</taxon>
        <taxon>Bacillati</taxon>
        <taxon>Cyanobacteriota</taxon>
        <taxon>Cyanophyceae</taxon>
        <taxon>Leptolyngbyales</taxon>
        <taxon>Leptolyngbyaceae</taxon>
        <taxon>Leptolyngbya group</taxon>
        <taxon>Leptolyngbya</taxon>
    </lineage>
</organism>
<dbReference type="EMBL" id="CP130144">
    <property type="protein sequence ID" value="WNZ46129.1"/>
    <property type="molecule type" value="Genomic_DNA"/>
</dbReference>
<dbReference type="RefSeq" id="WP_316427405.1">
    <property type="nucleotide sequence ID" value="NZ_CP130144.1"/>
</dbReference>
<sequence>MQSHEQRRLESQRDSLQKTWNLTHDKLQRLRRDFAIETDTATKFKLEQQISDEEVKLAELERQLSKIEQALSRSNSFLQGVTSSQTLIRYSAGVLDAGQSVGDLPKIESDRIQDVEQSPTPVGKPFHPRLDQKFPQDFAVIYVEEQDNEYIARLRHSEQTSLDTEPDEPCLSLSKQIDERFNPFEIRGEQSNFSRYKQAKRIRIWLNRLKEIVKYVVIHDRTDFEIAWEMLRLSEDEHLGSSFTTIRWQDLQDPWSDDDEYLPLQLNSYQCHGSIVAYANQKELQGVAAEMTLLKQYEAECFEDIKDFFGHLKQTRSRVSLVFIASHGFLEEKDIRAAALGEKSAKGARISLRELEGRDLRFLKTWRSIVFMNACHSGRLRKGRRCEERLGFATYFLQQGAAGVIGTMGEVKDEYAPRIAENFLSEYRQAPSLSVAEILQKIRADALRKLQEQETDEHAYLFLFTFMYVYYGNPMTVLRLAPSGGQAND</sequence>
<reference evidence="3" key="2">
    <citation type="submission" date="2023-07" db="EMBL/GenBank/DDBJ databases">
        <authorList>
            <person name="Bai X.-H."/>
            <person name="Wang H.-H."/>
            <person name="Wang J."/>
            <person name="Ma M.-Y."/>
            <person name="Hu H.-H."/>
            <person name="Song Z.-L."/>
            <person name="Ma H.-G."/>
            <person name="Fan Y."/>
            <person name="Du C.-Y."/>
            <person name="Xu J.-C."/>
        </authorList>
    </citation>
    <scope>NUCLEOTIDE SEQUENCE</scope>
    <source>
        <strain evidence="3">CZ1</strain>
    </source>
</reference>
<dbReference type="InterPro" id="IPR024983">
    <property type="entry name" value="CHAT_dom"/>
</dbReference>
<feature type="coiled-coil region" evidence="1">
    <location>
        <begin position="43"/>
        <end position="77"/>
    </location>
</feature>
<keyword evidence="1" id="KW-0175">Coiled coil</keyword>